<name>A0AAV4TWD1_9ARAC</name>
<keyword evidence="2" id="KW-1185">Reference proteome</keyword>
<proteinExistence type="predicted"/>
<gene>
    <name evidence="1" type="primary">AVEN_72188_1</name>
    <name evidence="1" type="ORF">CDAR_600671</name>
</gene>
<reference evidence="1 2" key="1">
    <citation type="submission" date="2021-06" db="EMBL/GenBank/DDBJ databases">
        <title>Caerostris darwini draft genome.</title>
        <authorList>
            <person name="Kono N."/>
            <person name="Arakawa K."/>
        </authorList>
    </citation>
    <scope>NUCLEOTIDE SEQUENCE [LARGE SCALE GENOMIC DNA]</scope>
</reference>
<comment type="caution">
    <text evidence="1">The sequence shown here is derived from an EMBL/GenBank/DDBJ whole genome shotgun (WGS) entry which is preliminary data.</text>
</comment>
<protein>
    <submittedName>
        <fullName evidence="1">Uncharacterized protein</fullName>
    </submittedName>
</protein>
<dbReference type="AlphaFoldDB" id="A0AAV4TWD1"/>
<evidence type="ECO:0000313" key="2">
    <source>
        <dbReference type="Proteomes" id="UP001054837"/>
    </source>
</evidence>
<accession>A0AAV4TWD1</accession>
<dbReference type="EMBL" id="BPLQ01010221">
    <property type="protein sequence ID" value="GIY49381.1"/>
    <property type="molecule type" value="Genomic_DNA"/>
</dbReference>
<dbReference type="Proteomes" id="UP001054837">
    <property type="component" value="Unassembled WGS sequence"/>
</dbReference>
<sequence>MIEQFVKSIASDYNSLFLSLSVSPPISSLCVVSRKAGTPSIPARSSGIPFRPAYSGAIALANTTSHCTKTLNHRTLQKDVRRKDDPVTTDWILLWREESRVLFCRNDLGKGGSCLEGGVGQCCRGCRAIRARAQRRETTFKPLIRHWALCTKRFCRDKIAFSGGESERRYPPQKEPRHCGITF</sequence>
<evidence type="ECO:0000313" key="1">
    <source>
        <dbReference type="EMBL" id="GIY49381.1"/>
    </source>
</evidence>
<organism evidence="1 2">
    <name type="scientific">Caerostris darwini</name>
    <dbReference type="NCBI Taxonomy" id="1538125"/>
    <lineage>
        <taxon>Eukaryota</taxon>
        <taxon>Metazoa</taxon>
        <taxon>Ecdysozoa</taxon>
        <taxon>Arthropoda</taxon>
        <taxon>Chelicerata</taxon>
        <taxon>Arachnida</taxon>
        <taxon>Araneae</taxon>
        <taxon>Araneomorphae</taxon>
        <taxon>Entelegynae</taxon>
        <taxon>Araneoidea</taxon>
        <taxon>Araneidae</taxon>
        <taxon>Caerostris</taxon>
    </lineage>
</organism>